<sequence length="220" mass="23031">MGELMKRTGTVLATLAAGLALAPPAAAAAPPASDYPDAQLTDVQATGTGCTRGNTVAVTSNGGRALDVIYSAFHVESGAVPADDGTTTWIPRASRHCRVSLTLTYLPGWTFALTAYGLRGTATLAAGSTGRRTAVHHVDGLPAPMASTRDLAGPMDGAFAMYREAAPPVYGECGRPRRWELSNTATVDSGDTAKATRDEVMLDSTSLGVYDKYHLAWRRC</sequence>
<name>A0A8J3BIX6_9ACTN</name>
<proteinExistence type="predicted"/>
<dbReference type="AlphaFoldDB" id="A0A8J3BIX6"/>
<feature type="chain" id="PRO_5035156238" description="DUF4360 domain-containing protein" evidence="1">
    <location>
        <begin position="29"/>
        <end position="220"/>
    </location>
</feature>
<feature type="signal peptide" evidence="1">
    <location>
        <begin position="1"/>
        <end position="28"/>
    </location>
</feature>
<keyword evidence="3" id="KW-1185">Reference proteome</keyword>
<dbReference type="PANTHER" id="PTHR38847:SF1">
    <property type="entry name" value="PSEUDOURIDINE SYNTHASE RSUA_RLUA-LIKE DOMAIN-CONTAINING PROTEIN"/>
    <property type="match status" value="1"/>
</dbReference>
<dbReference type="InterPro" id="IPR025649">
    <property type="entry name" value="DUF4360"/>
</dbReference>
<organism evidence="2 3">
    <name type="scientific">Pilimelia terevasa</name>
    <dbReference type="NCBI Taxonomy" id="53372"/>
    <lineage>
        <taxon>Bacteria</taxon>
        <taxon>Bacillati</taxon>
        <taxon>Actinomycetota</taxon>
        <taxon>Actinomycetes</taxon>
        <taxon>Micromonosporales</taxon>
        <taxon>Micromonosporaceae</taxon>
        <taxon>Pilimelia</taxon>
    </lineage>
</organism>
<accession>A0A8J3BIX6</accession>
<reference evidence="2" key="2">
    <citation type="submission" date="2020-09" db="EMBL/GenBank/DDBJ databases">
        <authorList>
            <person name="Sun Q."/>
            <person name="Ohkuma M."/>
        </authorList>
    </citation>
    <scope>NUCLEOTIDE SEQUENCE</scope>
    <source>
        <strain evidence="2">JCM 3091</strain>
    </source>
</reference>
<evidence type="ECO:0000256" key="1">
    <source>
        <dbReference type="SAM" id="SignalP"/>
    </source>
</evidence>
<keyword evidence="1" id="KW-0732">Signal</keyword>
<evidence type="ECO:0008006" key="4">
    <source>
        <dbReference type="Google" id="ProtNLM"/>
    </source>
</evidence>
<protein>
    <recommendedName>
        <fullName evidence="4">DUF4360 domain-containing protein</fullName>
    </recommendedName>
</protein>
<dbReference type="PANTHER" id="PTHR38847">
    <property type="match status" value="1"/>
</dbReference>
<comment type="caution">
    <text evidence="2">The sequence shown here is derived from an EMBL/GenBank/DDBJ whole genome shotgun (WGS) entry which is preliminary data.</text>
</comment>
<evidence type="ECO:0000313" key="3">
    <source>
        <dbReference type="Proteomes" id="UP000662200"/>
    </source>
</evidence>
<reference evidence="2" key="1">
    <citation type="journal article" date="2014" name="Int. J. Syst. Evol. Microbiol.">
        <title>Complete genome sequence of Corynebacterium casei LMG S-19264T (=DSM 44701T), isolated from a smear-ripened cheese.</title>
        <authorList>
            <consortium name="US DOE Joint Genome Institute (JGI-PGF)"/>
            <person name="Walter F."/>
            <person name="Albersmeier A."/>
            <person name="Kalinowski J."/>
            <person name="Ruckert C."/>
        </authorList>
    </citation>
    <scope>NUCLEOTIDE SEQUENCE</scope>
    <source>
        <strain evidence="2">JCM 3091</strain>
    </source>
</reference>
<dbReference type="Proteomes" id="UP000662200">
    <property type="component" value="Unassembled WGS sequence"/>
</dbReference>
<dbReference type="Pfam" id="PF14273">
    <property type="entry name" value="DUF4360"/>
    <property type="match status" value="1"/>
</dbReference>
<evidence type="ECO:0000313" key="2">
    <source>
        <dbReference type="EMBL" id="GGK17666.1"/>
    </source>
</evidence>
<dbReference type="EMBL" id="BMQC01000002">
    <property type="protein sequence ID" value="GGK17666.1"/>
    <property type="molecule type" value="Genomic_DNA"/>
</dbReference>
<gene>
    <name evidence="2" type="ORF">GCM10010124_07750</name>
</gene>